<dbReference type="PROSITE" id="PS51257">
    <property type="entry name" value="PROKAR_LIPOPROTEIN"/>
    <property type="match status" value="1"/>
</dbReference>
<organism evidence="9 10">
    <name type="scientific">Pedococcus aerophilus</name>
    <dbReference type="NCBI Taxonomy" id="436356"/>
    <lineage>
        <taxon>Bacteria</taxon>
        <taxon>Bacillati</taxon>
        <taxon>Actinomycetota</taxon>
        <taxon>Actinomycetes</taxon>
        <taxon>Micrococcales</taxon>
        <taxon>Intrasporangiaceae</taxon>
        <taxon>Pedococcus</taxon>
    </lineage>
</organism>
<accession>A0ABP6HAN2</accession>
<keyword evidence="10" id="KW-1185">Reference proteome</keyword>
<dbReference type="Proteomes" id="UP001501326">
    <property type="component" value="Unassembled WGS sequence"/>
</dbReference>
<comment type="caution">
    <text evidence="9">The sequence shown here is derived from an EMBL/GenBank/DDBJ whole genome shotgun (WGS) entry which is preliminary data.</text>
</comment>
<feature type="transmembrane region" description="Helical" evidence="7">
    <location>
        <begin position="421"/>
        <end position="443"/>
    </location>
</feature>
<keyword evidence="3 7" id="KW-0812">Transmembrane</keyword>
<dbReference type="PANTHER" id="PTHR30572">
    <property type="entry name" value="MEMBRANE COMPONENT OF TRANSPORTER-RELATED"/>
    <property type="match status" value="1"/>
</dbReference>
<keyword evidence="4 7" id="KW-1133">Transmembrane helix</keyword>
<feature type="domain" description="ABC3 transporter permease C-terminal" evidence="8">
    <location>
        <begin position="294"/>
        <end position="399"/>
    </location>
</feature>
<proteinExistence type="inferred from homology"/>
<comment type="subcellular location">
    <subcellularLocation>
        <location evidence="1">Cell membrane</location>
        <topology evidence="1">Multi-pass membrane protein</topology>
    </subcellularLocation>
</comment>
<keyword evidence="2" id="KW-1003">Cell membrane</keyword>
<feature type="transmembrane region" description="Helical" evidence="7">
    <location>
        <begin position="335"/>
        <end position="359"/>
    </location>
</feature>
<gene>
    <name evidence="9" type="ORF">GCM10009867_34260</name>
</gene>
<evidence type="ECO:0000256" key="4">
    <source>
        <dbReference type="ARBA" id="ARBA00022989"/>
    </source>
</evidence>
<keyword evidence="5 7" id="KW-0472">Membrane</keyword>
<dbReference type="InterPro" id="IPR003838">
    <property type="entry name" value="ABC3_permease_C"/>
</dbReference>
<evidence type="ECO:0000256" key="1">
    <source>
        <dbReference type="ARBA" id="ARBA00004651"/>
    </source>
</evidence>
<reference evidence="10" key="1">
    <citation type="journal article" date="2019" name="Int. J. Syst. Evol. Microbiol.">
        <title>The Global Catalogue of Microorganisms (GCM) 10K type strain sequencing project: providing services to taxonomists for standard genome sequencing and annotation.</title>
        <authorList>
            <consortium name="The Broad Institute Genomics Platform"/>
            <consortium name="The Broad Institute Genome Sequencing Center for Infectious Disease"/>
            <person name="Wu L."/>
            <person name="Ma J."/>
        </authorList>
    </citation>
    <scope>NUCLEOTIDE SEQUENCE [LARGE SCALE GENOMIC DNA]</scope>
    <source>
        <strain evidence="10">JCM 16378</strain>
    </source>
</reference>
<feature type="transmembrane region" description="Helical" evidence="7">
    <location>
        <begin position="289"/>
        <end position="314"/>
    </location>
</feature>
<dbReference type="InterPro" id="IPR050250">
    <property type="entry name" value="Macrolide_Exporter_MacB"/>
</dbReference>
<feature type="transmembrane region" description="Helical" evidence="7">
    <location>
        <begin position="991"/>
        <end position="1015"/>
    </location>
</feature>
<feature type="transmembrane region" description="Helical" evidence="7">
    <location>
        <begin position="505"/>
        <end position="526"/>
    </location>
</feature>
<feature type="transmembrane region" description="Helical" evidence="7">
    <location>
        <begin position="379"/>
        <end position="400"/>
    </location>
</feature>
<evidence type="ECO:0000259" key="8">
    <source>
        <dbReference type="Pfam" id="PF02687"/>
    </source>
</evidence>
<feature type="transmembrane region" description="Helical" evidence="7">
    <location>
        <begin position="947"/>
        <end position="971"/>
    </location>
</feature>
<name>A0ABP6HAN2_9MICO</name>
<evidence type="ECO:0000256" key="7">
    <source>
        <dbReference type="SAM" id="Phobius"/>
    </source>
</evidence>
<sequence>MWAAIRYRRAQAIVLVLLSTLVTACAVFAPLYERSLEQSLLRSAVDGAPVADTALVARGGRSPVNPELRPADLSSSVPAQVKALYSAPIGQMSDLVDIVPRTGLKPSPGRMVSRSDVCAHLTLTTGRCPTAAGEVLVSAKDQKAWSWQLGQEFTTPVPGPDSNVYPRPPDVQATLEVVGAYEVEPDASYWLRTTLDGKSGTLVVVGTEPVPAIDDFVTTEDTFDAAWGQVTSTLSFPLRRELLSVDNLDEVIGVIGAKASTTSQGGLLVESELPLVIQAVSGGQKQLRVIVPLLMAQLALLAGAILLLVAQAAVEQRRPEAALARLRGRSREGAGRLVMAELGLTVAMGLPLGFGLAVLLSEAVRRTLLAPGVPFEVPVLALVAVGLAALVCAVAIVVAVRPLQRQAISALLRRVSPGRAGAFAVVDILAVALAVFGIVGLATRTLTGPLALLTPTLVALAGGLVVSRLAVPVARATGRANLSRGQIGPALTAFGLQRRPAMRKVVTVVSVAVALTVFAANAVVVANRNWTSRAELQTGAPVVLETDSVNPTTLAKAARSIDPTGDRVTPVAVIRQTAAGSTPTIAVDAEHFASVAYVPAGQELRLSALKPPPVGTVVLEGQQITGKVTWQLSSQSDSLAGPSPAADLAPVEMRLLVTGPDGTALVRQVTTFPANGSGSRVLSTPLLCPDTCRLAGIDFRPTDRASKSVSGTVTVSGLGVDGTSVGISDPGSWNPFVPVSSGTTDALDLTSPAADTMQFRLSSSGVAVGRTYGDVPATVPGLLAGVVPPGGTPGSFTASSLTGAPLTVASAQRPAALPVVGARGVMVDYSTLTRLGGTLTSGGTLSVWLRDSGQVDEVRAGLRDNGIGVLRTNTYDAAKKRLDTSGSGWGVRLAVFTGLMALVLAALVVIVMTVTGWRVVARDLAALHMAGVRLPVLRRALVREQALLVGVGTAVGTVCGAVSALVAMPLLPLFDDPGTPVPAVQITPSVPAVLLATLACLLVLLPVGAAAAVGCGRRIALRRIRESL</sequence>
<evidence type="ECO:0000256" key="3">
    <source>
        <dbReference type="ARBA" id="ARBA00022692"/>
    </source>
</evidence>
<feature type="transmembrane region" description="Helical" evidence="7">
    <location>
        <begin position="449"/>
        <end position="471"/>
    </location>
</feature>
<feature type="transmembrane region" description="Helical" evidence="7">
    <location>
        <begin position="889"/>
        <end position="914"/>
    </location>
</feature>
<evidence type="ECO:0000256" key="5">
    <source>
        <dbReference type="ARBA" id="ARBA00023136"/>
    </source>
</evidence>
<dbReference type="RefSeq" id="WP_344195695.1">
    <property type="nucleotide sequence ID" value="NZ_BAAARN010000005.1"/>
</dbReference>
<evidence type="ECO:0000313" key="9">
    <source>
        <dbReference type="EMBL" id="GAA2739190.1"/>
    </source>
</evidence>
<dbReference type="EMBL" id="BAAARN010000005">
    <property type="protein sequence ID" value="GAA2739190.1"/>
    <property type="molecule type" value="Genomic_DNA"/>
</dbReference>
<protein>
    <recommendedName>
        <fullName evidence="8">ABC3 transporter permease C-terminal domain-containing protein</fullName>
    </recommendedName>
</protein>
<evidence type="ECO:0000256" key="2">
    <source>
        <dbReference type="ARBA" id="ARBA00022475"/>
    </source>
</evidence>
<dbReference type="Pfam" id="PF02687">
    <property type="entry name" value="FtsX"/>
    <property type="match status" value="1"/>
</dbReference>
<dbReference type="PANTHER" id="PTHR30572:SF4">
    <property type="entry name" value="ABC TRANSPORTER PERMEASE YTRF"/>
    <property type="match status" value="1"/>
</dbReference>
<evidence type="ECO:0000313" key="10">
    <source>
        <dbReference type="Proteomes" id="UP001501326"/>
    </source>
</evidence>
<comment type="similarity">
    <text evidence="6">Belongs to the ABC-4 integral membrane protein family.</text>
</comment>
<evidence type="ECO:0000256" key="6">
    <source>
        <dbReference type="ARBA" id="ARBA00038076"/>
    </source>
</evidence>